<proteinExistence type="predicted"/>
<keyword evidence="4" id="KW-1185">Reference proteome</keyword>
<organism evidence="3 4">
    <name type="scientific">Staurois parvus</name>
    <dbReference type="NCBI Taxonomy" id="386267"/>
    <lineage>
        <taxon>Eukaryota</taxon>
        <taxon>Metazoa</taxon>
        <taxon>Chordata</taxon>
        <taxon>Craniata</taxon>
        <taxon>Vertebrata</taxon>
        <taxon>Euteleostomi</taxon>
        <taxon>Amphibia</taxon>
        <taxon>Batrachia</taxon>
        <taxon>Anura</taxon>
        <taxon>Neobatrachia</taxon>
        <taxon>Ranoidea</taxon>
        <taxon>Ranidae</taxon>
        <taxon>Staurois</taxon>
    </lineage>
</organism>
<dbReference type="Proteomes" id="UP001162483">
    <property type="component" value="Unassembled WGS sequence"/>
</dbReference>
<dbReference type="EMBL" id="CATNWA010006418">
    <property type="protein sequence ID" value="CAI9552054.1"/>
    <property type="molecule type" value="Genomic_DNA"/>
</dbReference>
<accession>A0ABN9BWH6</accession>
<keyword evidence="2" id="KW-0472">Membrane</keyword>
<feature type="compositionally biased region" description="Polar residues" evidence="1">
    <location>
        <begin position="120"/>
        <end position="135"/>
    </location>
</feature>
<name>A0ABN9BWH6_9NEOB</name>
<feature type="non-terminal residue" evidence="3">
    <location>
        <position position="1"/>
    </location>
</feature>
<keyword evidence="2" id="KW-0812">Transmembrane</keyword>
<comment type="caution">
    <text evidence="3">The sequence shown here is derived from an EMBL/GenBank/DDBJ whole genome shotgun (WGS) entry which is preliminary data.</text>
</comment>
<dbReference type="PANTHER" id="PTHR14385">
    <property type="entry name" value="CXC CHEMOKINE LIGAND"/>
    <property type="match status" value="1"/>
</dbReference>
<sequence length="214" mass="23156">KRTVLSLNLIFEFTIPLFFPRFEVDNGSICANKSLLWVKQLMKCIDGGLNCKDDASSSSQKKSKGTNEKPPTRTTNTPTTAPVTSTKPSTQSWDQNIGQYTEPAEPGAATPAASLAAPSDLNTTLLDPNKANNLPQGKDKSIEHQNTENQQSKMKHMQIAVISLIAIVLVLVTVVVGVYCQKRKANNFNTPCGSRTMEYTAAPSEASITEVNVG</sequence>
<evidence type="ECO:0000313" key="4">
    <source>
        <dbReference type="Proteomes" id="UP001162483"/>
    </source>
</evidence>
<dbReference type="InterPro" id="IPR026296">
    <property type="entry name" value="CXCL16"/>
</dbReference>
<feature type="compositionally biased region" description="Low complexity" evidence="1">
    <location>
        <begin position="72"/>
        <end position="90"/>
    </location>
</feature>
<feature type="transmembrane region" description="Helical" evidence="2">
    <location>
        <begin position="159"/>
        <end position="179"/>
    </location>
</feature>
<evidence type="ECO:0000313" key="3">
    <source>
        <dbReference type="EMBL" id="CAI9552054.1"/>
    </source>
</evidence>
<feature type="region of interest" description="Disordered" evidence="1">
    <location>
        <begin position="52"/>
        <end position="150"/>
    </location>
</feature>
<keyword evidence="2" id="KW-1133">Transmembrane helix</keyword>
<reference evidence="3" key="1">
    <citation type="submission" date="2023-05" db="EMBL/GenBank/DDBJ databases">
        <authorList>
            <person name="Stuckert A."/>
        </authorList>
    </citation>
    <scope>NUCLEOTIDE SEQUENCE</scope>
</reference>
<evidence type="ECO:0000256" key="1">
    <source>
        <dbReference type="SAM" id="MobiDB-lite"/>
    </source>
</evidence>
<feature type="compositionally biased region" description="Low complexity" evidence="1">
    <location>
        <begin position="101"/>
        <end position="119"/>
    </location>
</feature>
<dbReference type="PANTHER" id="PTHR14385:SF0">
    <property type="entry name" value="C-X-C MOTIF CHEMOKINE 16"/>
    <property type="match status" value="1"/>
</dbReference>
<feature type="compositionally biased region" description="Basic and acidic residues" evidence="1">
    <location>
        <begin position="137"/>
        <end position="146"/>
    </location>
</feature>
<protein>
    <submittedName>
        <fullName evidence="3">Uncharacterized protein</fullName>
    </submittedName>
</protein>
<gene>
    <name evidence="3" type="ORF">SPARVUS_LOCUS3826318</name>
</gene>
<evidence type="ECO:0000256" key="2">
    <source>
        <dbReference type="SAM" id="Phobius"/>
    </source>
</evidence>